<evidence type="ECO:0000313" key="2">
    <source>
        <dbReference type="EMBL" id="EGZ10480.1"/>
    </source>
</evidence>
<dbReference type="AlphaFoldDB" id="G5A091"/>
<feature type="compositionally biased region" description="Basic and acidic residues" evidence="1">
    <location>
        <begin position="391"/>
        <end position="410"/>
    </location>
</feature>
<feature type="compositionally biased region" description="Low complexity" evidence="1">
    <location>
        <begin position="9"/>
        <end position="18"/>
    </location>
</feature>
<feature type="compositionally biased region" description="Polar residues" evidence="1">
    <location>
        <begin position="248"/>
        <end position="261"/>
    </location>
</feature>
<evidence type="ECO:0000256" key="1">
    <source>
        <dbReference type="SAM" id="MobiDB-lite"/>
    </source>
</evidence>
<dbReference type="Proteomes" id="UP000002640">
    <property type="component" value="Unassembled WGS sequence"/>
</dbReference>
<gene>
    <name evidence="2" type="ORF">PHYSODRAFT_261739</name>
</gene>
<keyword evidence="3" id="KW-1185">Reference proteome</keyword>
<proteinExistence type="predicted"/>
<evidence type="ECO:0000313" key="3">
    <source>
        <dbReference type="Proteomes" id="UP000002640"/>
    </source>
</evidence>
<reference evidence="2 3" key="1">
    <citation type="journal article" date="2006" name="Science">
        <title>Phytophthora genome sequences uncover evolutionary origins and mechanisms of pathogenesis.</title>
        <authorList>
            <person name="Tyler B.M."/>
            <person name="Tripathy S."/>
            <person name="Zhang X."/>
            <person name="Dehal P."/>
            <person name="Jiang R.H."/>
            <person name="Aerts A."/>
            <person name="Arredondo F.D."/>
            <person name="Baxter L."/>
            <person name="Bensasson D."/>
            <person name="Beynon J.L."/>
            <person name="Chapman J."/>
            <person name="Damasceno C.M."/>
            <person name="Dorrance A.E."/>
            <person name="Dou D."/>
            <person name="Dickerman A.W."/>
            <person name="Dubchak I.L."/>
            <person name="Garbelotto M."/>
            <person name="Gijzen M."/>
            <person name="Gordon S.G."/>
            <person name="Govers F."/>
            <person name="Grunwald N.J."/>
            <person name="Huang W."/>
            <person name="Ivors K.L."/>
            <person name="Jones R.W."/>
            <person name="Kamoun S."/>
            <person name="Krampis K."/>
            <person name="Lamour K.H."/>
            <person name="Lee M.K."/>
            <person name="McDonald W.H."/>
            <person name="Medina M."/>
            <person name="Meijer H.J."/>
            <person name="Nordberg E.K."/>
            <person name="Maclean D.J."/>
            <person name="Ospina-Giraldo M.D."/>
            <person name="Morris P.F."/>
            <person name="Phuntumart V."/>
            <person name="Putnam N.H."/>
            <person name="Rash S."/>
            <person name="Rose J.K."/>
            <person name="Sakihama Y."/>
            <person name="Salamov A.A."/>
            <person name="Savidor A."/>
            <person name="Scheuring C.F."/>
            <person name="Smith B.M."/>
            <person name="Sobral B.W."/>
            <person name="Terry A."/>
            <person name="Torto-Alalibo T.A."/>
            <person name="Win J."/>
            <person name="Xu Z."/>
            <person name="Zhang H."/>
            <person name="Grigoriev I.V."/>
            <person name="Rokhsar D.S."/>
            <person name="Boore J.L."/>
        </authorList>
    </citation>
    <scope>NUCLEOTIDE SEQUENCE [LARGE SCALE GENOMIC DNA]</scope>
    <source>
        <strain evidence="2 3">P6497</strain>
    </source>
</reference>
<dbReference type="InParanoid" id="G5A091"/>
<dbReference type="KEGG" id="psoj:PHYSODRAFT_261739"/>
<organism evidence="2 3">
    <name type="scientific">Phytophthora sojae (strain P6497)</name>
    <name type="common">Soybean stem and root rot agent</name>
    <name type="synonym">Phytophthora megasperma f. sp. glycines</name>
    <dbReference type="NCBI Taxonomy" id="1094619"/>
    <lineage>
        <taxon>Eukaryota</taxon>
        <taxon>Sar</taxon>
        <taxon>Stramenopiles</taxon>
        <taxon>Oomycota</taxon>
        <taxon>Peronosporomycetes</taxon>
        <taxon>Peronosporales</taxon>
        <taxon>Peronosporaceae</taxon>
        <taxon>Phytophthora</taxon>
    </lineage>
</organism>
<feature type="compositionally biased region" description="Low complexity" evidence="1">
    <location>
        <begin position="219"/>
        <end position="228"/>
    </location>
</feature>
<dbReference type="RefSeq" id="XP_009533225.1">
    <property type="nucleotide sequence ID" value="XM_009534930.1"/>
</dbReference>
<dbReference type="EMBL" id="JH159158">
    <property type="protein sequence ID" value="EGZ10480.1"/>
    <property type="molecule type" value="Genomic_DNA"/>
</dbReference>
<feature type="region of interest" description="Disordered" evidence="1">
    <location>
        <begin position="1"/>
        <end position="300"/>
    </location>
</feature>
<accession>G5A091</accession>
<feature type="compositionally biased region" description="Low complexity" evidence="1">
    <location>
        <begin position="199"/>
        <end position="208"/>
    </location>
</feature>
<sequence length="728" mass="78087">MPPKRSARSAKSPSKPRAVGPKTRAAKAKDESSALMEATKAAEEVVRSRSSTPESGRQAGARSKSPDAAQGKEESPRGHKSPARDWEAAVFDCTMVQYSGESSPDDENVSEGSTHAAEGTELAAGDMTNASADAKASSEKEAEDAEFGSGDSKQSHDEVAMADAGVVAEKSPSDAGSKPKEVLASKHLALAQGRERAQASKAAAAAKTAEAKAKKRSASRSPRGSSSKLFIDSESEDEEGAVHEPKELSNNLDEQQQQYHAASSGAYARQPTATTAIESSSGGDATYPQGYFPPEPGTGAPALLEKLSAPRGLIGGYTSRGSYERALVEKSHSFLATLKSPDLFWRYVQRKGYSDQEFKELREHRTLSAILDVRELLIEFAQLVSKRKLHSKMDELKQEARAKAREERGRGATTSATVPRVPAKKPRTTYEAAAASRPISQQPSGSLPGAAQRAPTSYPTQGNPSTSRAAGACHGAAAPGRLVPRGSGSAHYDQGGPAVTSHGHGYEPEAAQPYAGSPSQVVALQQEEIRLLRGRVYVFEIALGVGLGGEAAARAGSLVPWSGSVRMLPRSIKKLAVSMAVWIVEPTCRLTTRCETSSLHDHAPYPEQQQPHSYQVQFGQGSYGALRMLLRCTPHRLTTSARIRRLTATRRRASRSCALLHRATHRFLRGSQSQRVMVPLKTTHVKRRVSRHRLGQVYGVRRAMPAEDREGSNEAVLQLVALDRANSV</sequence>
<name>G5A091_PHYSP</name>
<dbReference type="GeneID" id="20639310"/>
<feature type="region of interest" description="Disordered" evidence="1">
    <location>
        <begin position="389"/>
        <end position="514"/>
    </location>
</feature>
<protein>
    <submittedName>
        <fullName evidence="2">Uncharacterized protein</fullName>
    </submittedName>
</protein>
<feature type="compositionally biased region" description="Basic and acidic residues" evidence="1">
    <location>
        <begin position="70"/>
        <end position="87"/>
    </location>
</feature>
<feature type="compositionally biased region" description="Polar residues" evidence="1">
    <location>
        <begin position="454"/>
        <end position="468"/>
    </location>
</feature>
<feature type="compositionally biased region" description="Low complexity" evidence="1">
    <location>
        <begin position="469"/>
        <end position="480"/>
    </location>
</feature>
<feature type="compositionally biased region" description="Polar residues" evidence="1">
    <location>
        <begin position="271"/>
        <end position="283"/>
    </location>
</feature>